<organism evidence="1 2">
    <name type="scientific">Hypsizygus marmoreus</name>
    <name type="common">White beech mushroom</name>
    <name type="synonym">Agaricus marmoreus</name>
    <dbReference type="NCBI Taxonomy" id="39966"/>
    <lineage>
        <taxon>Eukaryota</taxon>
        <taxon>Fungi</taxon>
        <taxon>Dikarya</taxon>
        <taxon>Basidiomycota</taxon>
        <taxon>Agaricomycotina</taxon>
        <taxon>Agaricomycetes</taxon>
        <taxon>Agaricomycetidae</taxon>
        <taxon>Agaricales</taxon>
        <taxon>Tricholomatineae</taxon>
        <taxon>Lyophyllaceae</taxon>
        <taxon>Hypsizygus</taxon>
    </lineage>
</organism>
<dbReference type="PANTHER" id="PTHR40470:SF1">
    <property type="entry name" value="PHYTANOYL-COA DIOXYGENASE FAMILY PROTEIN (AFU_ORTHOLOGUE AFUA_2G15850)"/>
    <property type="match status" value="1"/>
</dbReference>
<protein>
    <recommendedName>
        <fullName evidence="3">Phytanoyl-CoA dioxygenase domain-containing protein 1</fullName>
    </recommendedName>
</protein>
<dbReference type="Gene3D" id="2.60.120.620">
    <property type="entry name" value="q2cbj1_9rhob like domain"/>
    <property type="match status" value="1"/>
</dbReference>
<dbReference type="InterPro" id="IPR008775">
    <property type="entry name" value="Phytyl_CoA_dOase-like"/>
</dbReference>
<accession>A0A369JN06</accession>
<dbReference type="STRING" id="39966.A0A369JN06"/>
<dbReference type="EMBL" id="LUEZ02000053">
    <property type="protein sequence ID" value="RDB21927.1"/>
    <property type="molecule type" value="Genomic_DNA"/>
</dbReference>
<evidence type="ECO:0008006" key="3">
    <source>
        <dbReference type="Google" id="ProtNLM"/>
    </source>
</evidence>
<dbReference type="InParanoid" id="A0A369JN06"/>
<dbReference type="Pfam" id="PF05721">
    <property type="entry name" value="PhyH"/>
    <property type="match status" value="1"/>
</dbReference>
<evidence type="ECO:0000313" key="2">
    <source>
        <dbReference type="Proteomes" id="UP000076154"/>
    </source>
</evidence>
<dbReference type="OrthoDB" id="2106152at2759"/>
<evidence type="ECO:0000313" key="1">
    <source>
        <dbReference type="EMBL" id="RDB21927.1"/>
    </source>
</evidence>
<dbReference type="PANTHER" id="PTHR40470">
    <property type="entry name" value="PHYTANOYL-COA DIOXYGENASE FAMILY PROTEIN (AFU_ORTHOLOGUE AFUA_2G15850)"/>
    <property type="match status" value="1"/>
</dbReference>
<dbReference type="SUPFAM" id="SSF51197">
    <property type="entry name" value="Clavaminate synthase-like"/>
    <property type="match status" value="1"/>
</dbReference>
<dbReference type="Proteomes" id="UP000076154">
    <property type="component" value="Unassembled WGS sequence"/>
</dbReference>
<gene>
    <name evidence="1" type="ORF">Hypma_010915</name>
</gene>
<name>A0A369JN06_HYPMA</name>
<proteinExistence type="predicted"/>
<comment type="caution">
    <text evidence="1">The sequence shown here is derived from an EMBL/GenBank/DDBJ whole genome shotgun (WGS) entry which is preliminary data.</text>
</comment>
<keyword evidence="2" id="KW-1185">Reference proteome</keyword>
<dbReference type="AlphaFoldDB" id="A0A369JN06"/>
<reference evidence="1" key="1">
    <citation type="submission" date="2018-04" db="EMBL/GenBank/DDBJ databases">
        <title>Whole genome sequencing of Hypsizygus marmoreus.</title>
        <authorList>
            <person name="Choi I.-G."/>
            <person name="Min B."/>
            <person name="Kim J.-G."/>
            <person name="Kim S."/>
            <person name="Oh Y.-L."/>
            <person name="Kong W.-S."/>
            <person name="Park H."/>
            <person name="Jeong J."/>
            <person name="Song E.-S."/>
        </authorList>
    </citation>
    <scope>NUCLEOTIDE SEQUENCE [LARGE SCALE GENOMIC DNA]</scope>
    <source>
        <strain evidence="1">51987-8</strain>
    </source>
</reference>
<sequence length="289" mass="32850">MTSPLKALYDKQGFLVVPGLITDENRSALEAACERTVARTREGTWPHRRTVGKQFPPYGEENPDSWGVQHLMHPELGEPAFAEWYTSPQLVGVAKELLSCKEEDLQMELFNLLINPLFHDFALRWHRDDVSEKATEEEEREALRRWHFGVQWNTALYRDTCLYIVPGSHVTPRTPEQRKHSETLMPPDDPFDMPGSIQLTLEPGETVFYNSNILHCASYSTKERRATLHATMGDVNGGSSRARNVLQHGLDWMKEDRFRGGLGESGRAMLDRLLVMRNGAVDVGYSLVG</sequence>